<evidence type="ECO:0000256" key="1">
    <source>
        <dbReference type="SAM" id="MobiDB-lite"/>
    </source>
</evidence>
<organism evidence="2 3">
    <name type="scientific">Gossypium arboreum</name>
    <name type="common">Tree cotton</name>
    <name type="synonym">Gossypium nanking</name>
    <dbReference type="NCBI Taxonomy" id="29729"/>
    <lineage>
        <taxon>Eukaryota</taxon>
        <taxon>Viridiplantae</taxon>
        <taxon>Streptophyta</taxon>
        <taxon>Embryophyta</taxon>
        <taxon>Tracheophyta</taxon>
        <taxon>Spermatophyta</taxon>
        <taxon>Magnoliopsida</taxon>
        <taxon>eudicotyledons</taxon>
        <taxon>Gunneridae</taxon>
        <taxon>Pentapetalae</taxon>
        <taxon>rosids</taxon>
        <taxon>malvids</taxon>
        <taxon>Malvales</taxon>
        <taxon>Malvaceae</taxon>
        <taxon>Malvoideae</taxon>
        <taxon>Gossypium</taxon>
    </lineage>
</organism>
<sequence length="261" mass="29535">MSASDDFSNSNSLLVNNSMPTKTATYCEQKTVFVTVYVEKPRRRASLKHSHSIHQIINQELIQHKHGGAGKGYNRRAELLHYSRRLRESARSSASRALQSKPVSSIDQQQPPSKKIRAVQRKATYSRTPACFDKWGILVPSFLKSLKSLLQSKKTENKRKNRSTSNNKIKAVMKSLQSSRKPEPVTKGVRKNPNFRKYESDKTAAKGKSIAAFHPKTPLKIQKKRRCFHMNRITFSGVLSPSAAKGETIPAFYPKMPLIIE</sequence>
<dbReference type="Proteomes" id="UP001358586">
    <property type="component" value="Chromosome 8"/>
</dbReference>
<keyword evidence="3" id="KW-1185">Reference proteome</keyword>
<accession>A0ABR0P349</accession>
<reference evidence="2 3" key="1">
    <citation type="submission" date="2023-03" db="EMBL/GenBank/DDBJ databases">
        <title>WGS of Gossypium arboreum.</title>
        <authorList>
            <person name="Yu D."/>
        </authorList>
    </citation>
    <scope>NUCLEOTIDE SEQUENCE [LARGE SCALE GENOMIC DNA]</scope>
    <source>
        <tissue evidence="2">Leaf</tissue>
    </source>
</reference>
<name>A0ABR0P349_GOSAR</name>
<comment type="caution">
    <text evidence="2">The sequence shown here is derived from an EMBL/GenBank/DDBJ whole genome shotgun (WGS) entry which is preliminary data.</text>
</comment>
<evidence type="ECO:0000313" key="3">
    <source>
        <dbReference type="Proteomes" id="UP001358586"/>
    </source>
</evidence>
<dbReference type="EMBL" id="JARKNE010000008">
    <property type="protein sequence ID" value="KAK5813050.1"/>
    <property type="molecule type" value="Genomic_DNA"/>
</dbReference>
<feature type="region of interest" description="Disordered" evidence="1">
    <location>
        <begin position="174"/>
        <end position="193"/>
    </location>
</feature>
<feature type="region of interest" description="Disordered" evidence="1">
    <location>
        <begin position="90"/>
        <end position="122"/>
    </location>
</feature>
<feature type="compositionally biased region" description="Polar residues" evidence="1">
    <location>
        <begin position="101"/>
        <end position="112"/>
    </location>
</feature>
<protein>
    <submittedName>
        <fullName evidence="2">Uncharacterized protein</fullName>
    </submittedName>
</protein>
<gene>
    <name evidence="2" type="ORF">PVK06_028496</name>
</gene>
<evidence type="ECO:0000313" key="2">
    <source>
        <dbReference type="EMBL" id="KAK5813050.1"/>
    </source>
</evidence>
<proteinExistence type="predicted"/>